<keyword evidence="8" id="KW-1185">Reference proteome</keyword>
<evidence type="ECO:0000259" key="6">
    <source>
        <dbReference type="Pfam" id="PF00171"/>
    </source>
</evidence>
<dbReference type="RefSeq" id="WP_140589787.1">
    <property type="nucleotide sequence ID" value="NZ_VFRR01000027.1"/>
</dbReference>
<dbReference type="SUPFAM" id="SSF53720">
    <property type="entry name" value="ALDH-like"/>
    <property type="match status" value="1"/>
</dbReference>
<dbReference type="InterPro" id="IPR015590">
    <property type="entry name" value="Aldehyde_DH_dom"/>
</dbReference>
<comment type="caution">
    <text evidence="7">The sequence shown here is derived from an EMBL/GenBank/DDBJ whole genome shotgun (WGS) entry which is preliminary data.</text>
</comment>
<dbReference type="EC" id="1.2.1.26" evidence="5"/>
<keyword evidence="2" id="KW-0560">Oxidoreductase</keyword>
<evidence type="ECO:0000256" key="4">
    <source>
        <dbReference type="ARBA" id="ARBA00051918"/>
    </source>
</evidence>
<evidence type="ECO:0000256" key="3">
    <source>
        <dbReference type="ARBA" id="ARBA00050769"/>
    </source>
</evidence>
<comment type="similarity">
    <text evidence="1">Belongs to the aldehyde dehydrogenase family.</text>
</comment>
<evidence type="ECO:0000256" key="5">
    <source>
        <dbReference type="ARBA" id="ARBA00067023"/>
    </source>
</evidence>
<evidence type="ECO:0000256" key="2">
    <source>
        <dbReference type="ARBA" id="ARBA00023002"/>
    </source>
</evidence>
<name>A0A501WP04_9GAMM</name>
<dbReference type="CDD" id="cd07129">
    <property type="entry name" value="ALDH_KGSADH"/>
    <property type="match status" value="1"/>
</dbReference>
<dbReference type="EMBL" id="VFRR01000027">
    <property type="protein sequence ID" value="TPE49017.1"/>
    <property type="molecule type" value="Genomic_DNA"/>
</dbReference>
<dbReference type="Gene3D" id="3.40.309.10">
    <property type="entry name" value="Aldehyde Dehydrogenase, Chain A, domain 2"/>
    <property type="match status" value="1"/>
</dbReference>
<dbReference type="InterPro" id="IPR044151">
    <property type="entry name" value="ALDH_KGSADH"/>
</dbReference>
<accession>A0A501WP04</accession>
<reference evidence="7 8" key="1">
    <citation type="submission" date="2019-06" db="EMBL/GenBank/DDBJ databases">
        <title>A novel bacterium of genus Marinomonas, isolated from coastal sand.</title>
        <authorList>
            <person name="Huang H."/>
            <person name="Mo K."/>
            <person name="Hu Y."/>
        </authorList>
    </citation>
    <scope>NUCLEOTIDE SEQUENCE [LARGE SCALE GENOMIC DNA]</scope>
    <source>
        <strain evidence="7 8">HB171799</strain>
    </source>
</reference>
<dbReference type="GO" id="GO:0047533">
    <property type="term" value="F:2,5-dioxovalerate dehydrogenase (NADP+) activity"/>
    <property type="evidence" value="ECO:0007669"/>
    <property type="project" value="UniProtKB-EC"/>
</dbReference>
<dbReference type="AlphaFoldDB" id="A0A501WP04"/>
<gene>
    <name evidence="7" type="ORF">FJM67_12550</name>
</gene>
<dbReference type="Proteomes" id="UP000315901">
    <property type="component" value="Unassembled WGS sequence"/>
</dbReference>
<protein>
    <recommendedName>
        <fullName evidence="5">2,5-dioxovalerate dehydrogenase</fullName>
        <ecNumber evidence="5">1.2.1.26</ecNumber>
    </recommendedName>
</protein>
<dbReference type="Gene3D" id="3.40.605.10">
    <property type="entry name" value="Aldehyde Dehydrogenase, Chain A, domain 1"/>
    <property type="match status" value="1"/>
</dbReference>
<organism evidence="7 8">
    <name type="scientific">Maribrevibacterium harenarium</name>
    <dbReference type="NCBI Taxonomy" id="2589817"/>
    <lineage>
        <taxon>Bacteria</taxon>
        <taxon>Pseudomonadati</taxon>
        <taxon>Pseudomonadota</taxon>
        <taxon>Gammaproteobacteria</taxon>
        <taxon>Oceanospirillales</taxon>
        <taxon>Oceanospirillaceae</taxon>
        <taxon>Maribrevibacterium</taxon>
    </lineage>
</organism>
<evidence type="ECO:0000313" key="8">
    <source>
        <dbReference type="Proteomes" id="UP000315901"/>
    </source>
</evidence>
<proteinExistence type="inferred from homology"/>
<dbReference type="PANTHER" id="PTHR43353:SF3">
    <property type="entry name" value="ALDEHYDE DEHYDROGENASE-RELATED"/>
    <property type="match status" value="1"/>
</dbReference>
<comment type="catalytic activity">
    <reaction evidence="3">
        <text>2,5-dioxopentanoate + NAD(+) + H2O = 2-oxoglutarate + NADH + 2 H(+)</text>
        <dbReference type="Rhea" id="RHEA:47152"/>
        <dbReference type="ChEBI" id="CHEBI:15377"/>
        <dbReference type="ChEBI" id="CHEBI:15378"/>
        <dbReference type="ChEBI" id="CHEBI:16810"/>
        <dbReference type="ChEBI" id="CHEBI:57540"/>
        <dbReference type="ChEBI" id="CHEBI:57945"/>
        <dbReference type="ChEBI" id="CHEBI:58136"/>
    </reaction>
</comment>
<dbReference type="PANTHER" id="PTHR43353">
    <property type="entry name" value="SUCCINATE-SEMIALDEHYDE DEHYDROGENASE, MITOCHONDRIAL"/>
    <property type="match status" value="1"/>
</dbReference>
<evidence type="ECO:0000256" key="1">
    <source>
        <dbReference type="ARBA" id="ARBA00009986"/>
    </source>
</evidence>
<sequence>MEASQLLKGTLLIAGQDVLGTQAAIHAINPATNETMEPAYLGGTQAQVDHAAQAAWQAFDAYRGTAPEARAQFLETIADEILALGDTLVHRVMAESGLPQARVEGERGRTMGQLRLFASVVRAGKYLDVRIDPALPERTPLPRNDLRLQYIPLGPVAVFGASNFPLAFSVAGGDTASALAAGCPVIVKAHSAHPGTSELVGRAITAAAQKTGMPAGVFSLMYGSGREVGSALVAHPHIKAVGFTGSRAGGVALMNIAAARKEPIPVYAEMSSINPVFLMPNKLATQAEAVAKGFVGSLMMGAGQFCTNPGLVVTCDGEGADTFINTVTAEIQAQGTQTMLTPGIHKAYCEGVAKLAANTGVELVGKGNASDAPNQCQAHVFKTSAAAFLADPSMEDEVFGSTSLIIQCQNLDEYKAVAEHLEGQLTATIQLTDEDVAAVRSLLPILERKAGRILCNAFPTGVEVCHAMVHGGPFPATSDARTTSVGSAAIDRFVRPVCYQDLPVALQPAAIQDANPLNVPQLVDGRLS</sequence>
<dbReference type="InterPro" id="IPR016161">
    <property type="entry name" value="Ald_DH/histidinol_DH"/>
</dbReference>
<feature type="domain" description="Aldehyde dehydrogenase" evidence="6">
    <location>
        <begin position="23"/>
        <end position="463"/>
    </location>
</feature>
<dbReference type="InterPro" id="IPR050740">
    <property type="entry name" value="Aldehyde_DH_Superfamily"/>
</dbReference>
<dbReference type="Pfam" id="PF00171">
    <property type="entry name" value="Aldedh"/>
    <property type="match status" value="1"/>
</dbReference>
<comment type="catalytic activity">
    <reaction evidence="4">
        <text>2,5-dioxopentanoate + NADP(+) + H2O = 2-oxoglutarate + NADPH + 2 H(+)</text>
        <dbReference type="Rhea" id="RHEA:11296"/>
        <dbReference type="ChEBI" id="CHEBI:15377"/>
        <dbReference type="ChEBI" id="CHEBI:15378"/>
        <dbReference type="ChEBI" id="CHEBI:16810"/>
        <dbReference type="ChEBI" id="CHEBI:57783"/>
        <dbReference type="ChEBI" id="CHEBI:58136"/>
        <dbReference type="ChEBI" id="CHEBI:58349"/>
        <dbReference type="EC" id="1.2.1.26"/>
    </reaction>
</comment>
<dbReference type="OrthoDB" id="9770537at2"/>
<dbReference type="InterPro" id="IPR016163">
    <property type="entry name" value="Ald_DH_C"/>
</dbReference>
<dbReference type="InterPro" id="IPR016162">
    <property type="entry name" value="Ald_DH_N"/>
</dbReference>
<dbReference type="FunFam" id="3.40.605.10:FF:000037">
    <property type="entry name" value="NADP-dependent fatty aldehyde dehydrogenase"/>
    <property type="match status" value="1"/>
</dbReference>
<evidence type="ECO:0000313" key="7">
    <source>
        <dbReference type="EMBL" id="TPE49017.1"/>
    </source>
</evidence>